<dbReference type="Proteomes" id="UP001057402">
    <property type="component" value="Chromosome 4"/>
</dbReference>
<sequence>MSVILNPFHLLELHIISAQDLSRVSRSMRTYAVTWIHPDRKLSTRVDTQGKSEPSWNDRFIFKVDNDFLCSETSAITIEIYSVHWLKDILVGTVRVIVDNLLPVGSSHSSRRQRNVGMQFAALQVRRPSGRPQGILNVGVAMLDGSRRSMPLYSEIGTSVTVSTNGKTNRLRSIVNENNKVEPFHGLGNEMSGDGGGAPVMPMLRRSKSESSSMEVAADGRKLKRRVSFRERLNSIISASEGSSSQDQKLLKGSSSTPASMVNGYYVSHPNENKKPDKAWKSGNDSIIDGSSECRSSAVKVTELHEGMMLVDLRDQQKGMKQSNSKKMITKSGLGVGLSASKMMVAAATRGRVPYRVVPAPNGSVALEGSVVTLSESMEGLQSKLERWRMELPMIYDKSDITSFSSSVVSSGSGGERHGRRHTDGGGQGGLFSCFSNICGCECSIVCGRGTFKDISPPRSRSRRRRRHSHSPTSHTYTMSI</sequence>
<name>A0ACB9R7G6_9MYRT</name>
<organism evidence="1 2">
    <name type="scientific">Melastoma candidum</name>
    <dbReference type="NCBI Taxonomy" id="119954"/>
    <lineage>
        <taxon>Eukaryota</taxon>
        <taxon>Viridiplantae</taxon>
        <taxon>Streptophyta</taxon>
        <taxon>Embryophyta</taxon>
        <taxon>Tracheophyta</taxon>
        <taxon>Spermatophyta</taxon>
        <taxon>Magnoliopsida</taxon>
        <taxon>eudicotyledons</taxon>
        <taxon>Gunneridae</taxon>
        <taxon>Pentapetalae</taxon>
        <taxon>rosids</taxon>
        <taxon>malvids</taxon>
        <taxon>Myrtales</taxon>
        <taxon>Melastomataceae</taxon>
        <taxon>Melastomatoideae</taxon>
        <taxon>Melastomateae</taxon>
        <taxon>Melastoma</taxon>
    </lineage>
</organism>
<protein>
    <submittedName>
        <fullName evidence="1">Uncharacterized protein</fullName>
    </submittedName>
</protein>
<accession>A0ACB9R7G6</accession>
<reference evidence="2" key="1">
    <citation type="journal article" date="2023" name="Front. Plant Sci.">
        <title>Chromosomal-level genome assembly of Melastoma candidum provides insights into trichome evolution.</title>
        <authorList>
            <person name="Zhong Y."/>
            <person name="Wu W."/>
            <person name="Sun C."/>
            <person name="Zou P."/>
            <person name="Liu Y."/>
            <person name="Dai S."/>
            <person name="Zhou R."/>
        </authorList>
    </citation>
    <scope>NUCLEOTIDE SEQUENCE [LARGE SCALE GENOMIC DNA]</scope>
</reference>
<dbReference type="EMBL" id="CM042883">
    <property type="protein sequence ID" value="KAI4371917.1"/>
    <property type="molecule type" value="Genomic_DNA"/>
</dbReference>
<comment type="caution">
    <text evidence="1">The sequence shown here is derived from an EMBL/GenBank/DDBJ whole genome shotgun (WGS) entry which is preliminary data.</text>
</comment>
<gene>
    <name evidence="1" type="ORF">MLD38_010212</name>
</gene>
<evidence type="ECO:0000313" key="1">
    <source>
        <dbReference type="EMBL" id="KAI4371917.1"/>
    </source>
</evidence>
<evidence type="ECO:0000313" key="2">
    <source>
        <dbReference type="Proteomes" id="UP001057402"/>
    </source>
</evidence>
<keyword evidence="2" id="KW-1185">Reference proteome</keyword>
<proteinExistence type="predicted"/>